<comment type="caution">
    <text evidence="1">The sequence shown here is derived from an EMBL/GenBank/DDBJ whole genome shotgun (WGS) entry which is preliminary data.</text>
</comment>
<dbReference type="AlphaFoldDB" id="A0A0V0RU39"/>
<dbReference type="Proteomes" id="UP000054630">
    <property type="component" value="Unassembled WGS sequence"/>
</dbReference>
<evidence type="ECO:0000313" key="1">
    <source>
        <dbReference type="EMBL" id="KRX17964.1"/>
    </source>
</evidence>
<dbReference type="OrthoDB" id="5913082at2759"/>
<organism evidence="1 2">
    <name type="scientific">Trichinella nelsoni</name>
    <dbReference type="NCBI Taxonomy" id="6336"/>
    <lineage>
        <taxon>Eukaryota</taxon>
        <taxon>Metazoa</taxon>
        <taxon>Ecdysozoa</taxon>
        <taxon>Nematoda</taxon>
        <taxon>Enoplea</taxon>
        <taxon>Dorylaimia</taxon>
        <taxon>Trichinellida</taxon>
        <taxon>Trichinellidae</taxon>
        <taxon>Trichinella</taxon>
    </lineage>
</organism>
<dbReference type="EMBL" id="JYDL01000079">
    <property type="protein sequence ID" value="KRX17964.1"/>
    <property type="molecule type" value="Genomic_DNA"/>
</dbReference>
<keyword evidence="2" id="KW-1185">Reference proteome</keyword>
<gene>
    <name evidence="1" type="ORF">T07_2944</name>
</gene>
<sequence length="91" mass="9765">MFALRCGFVDKPRMLTSSEVSKLAVSGGPFADGASRQDQARRIYWRSFGSTESLSHGAIQAGKQPPVVAKMSSRLCKSSSARACQTNPVSK</sequence>
<evidence type="ECO:0000313" key="2">
    <source>
        <dbReference type="Proteomes" id="UP000054630"/>
    </source>
</evidence>
<reference evidence="1 2" key="1">
    <citation type="submission" date="2015-01" db="EMBL/GenBank/DDBJ databases">
        <title>Evolution of Trichinella species and genotypes.</title>
        <authorList>
            <person name="Korhonen P.K."/>
            <person name="Edoardo P."/>
            <person name="Giuseppe L.R."/>
            <person name="Gasser R.B."/>
        </authorList>
    </citation>
    <scope>NUCLEOTIDE SEQUENCE [LARGE SCALE GENOMIC DNA]</scope>
    <source>
        <strain evidence="1">ISS37</strain>
    </source>
</reference>
<proteinExistence type="predicted"/>
<name>A0A0V0RU39_9BILA</name>
<accession>A0A0V0RU39</accession>
<protein>
    <submittedName>
        <fullName evidence="1">Uncharacterized protein</fullName>
    </submittedName>
</protein>